<keyword evidence="9 10" id="KW-0807">Transducer</keyword>
<evidence type="ECO:0000313" key="13">
    <source>
        <dbReference type="EMBL" id="KAK2712119.1"/>
    </source>
</evidence>
<feature type="transmembrane region" description="Helical" evidence="11">
    <location>
        <begin position="44"/>
        <end position="68"/>
    </location>
</feature>
<evidence type="ECO:0000259" key="12">
    <source>
        <dbReference type="PROSITE" id="PS50262"/>
    </source>
</evidence>
<dbReference type="CDD" id="cd15066">
    <property type="entry name" value="7tmA_DmOct-betaAR-like"/>
    <property type="match status" value="1"/>
</dbReference>
<dbReference type="SUPFAM" id="SSF81321">
    <property type="entry name" value="Family A G protein-coupled receptor-like"/>
    <property type="match status" value="1"/>
</dbReference>
<evidence type="ECO:0000256" key="2">
    <source>
        <dbReference type="ARBA" id="ARBA00010663"/>
    </source>
</evidence>
<comment type="subcellular location">
    <subcellularLocation>
        <location evidence="1">Cell membrane</location>
        <topology evidence="1">Multi-pass membrane protein</topology>
    </subcellularLocation>
</comment>
<feature type="transmembrane region" description="Helical" evidence="11">
    <location>
        <begin position="339"/>
        <end position="358"/>
    </location>
</feature>
<comment type="caution">
    <text evidence="13">The sequence shown here is derived from an EMBL/GenBank/DDBJ whole genome shotgun (WGS) entry which is preliminary data.</text>
</comment>
<keyword evidence="14" id="KW-1185">Reference proteome</keyword>
<evidence type="ECO:0000256" key="1">
    <source>
        <dbReference type="ARBA" id="ARBA00004651"/>
    </source>
</evidence>
<dbReference type="InterPro" id="IPR000276">
    <property type="entry name" value="GPCR_Rhodpsn"/>
</dbReference>
<dbReference type="GO" id="GO:0071880">
    <property type="term" value="P:adenylate cyclase-activating adrenergic receptor signaling pathway"/>
    <property type="evidence" value="ECO:0007669"/>
    <property type="project" value="TreeGrafter"/>
</dbReference>
<name>A0AA88HRI3_ARTSF</name>
<dbReference type="SMART" id="SM01381">
    <property type="entry name" value="7TM_GPCR_Srsx"/>
    <property type="match status" value="1"/>
</dbReference>
<evidence type="ECO:0000256" key="7">
    <source>
        <dbReference type="ARBA" id="ARBA00023136"/>
    </source>
</evidence>
<dbReference type="EMBL" id="JAVRJZ010000015">
    <property type="protein sequence ID" value="KAK2712119.1"/>
    <property type="molecule type" value="Genomic_DNA"/>
</dbReference>
<evidence type="ECO:0000256" key="8">
    <source>
        <dbReference type="ARBA" id="ARBA00023170"/>
    </source>
</evidence>
<evidence type="ECO:0000256" key="9">
    <source>
        <dbReference type="ARBA" id="ARBA00023224"/>
    </source>
</evidence>
<keyword evidence="4 10" id="KW-0812">Transmembrane</keyword>
<dbReference type="GO" id="GO:0005886">
    <property type="term" value="C:plasma membrane"/>
    <property type="evidence" value="ECO:0007669"/>
    <property type="project" value="UniProtKB-SubCell"/>
</dbReference>
<dbReference type="GO" id="GO:0004989">
    <property type="term" value="F:octopamine receptor activity"/>
    <property type="evidence" value="ECO:0007669"/>
    <property type="project" value="TreeGrafter"/>
</dbReference>
<dbReference type="PROSITE" id="PS00237">
    <property type="entry name" value="G_PROTEIN_RECEP_F1_1"/>
    <property type="match status" value="1"/>
</dbReference>
<evidence type="ECO:0000256" key="4">
    <source>
        <dbReference type="ARBA" id="ARBA00022692"/>
    </source>
</evidence>
<gene>
    <name evidence="13" type="ORF">QYM36_010972</name>
</gene>
<dbReference type="InterPro" id="IPR017452">
    <property type="entry name" value="GPCR_Rhodpsn_7TM"/>
</dbReference>
<dbReference type="Proteomes" id="UP001187531">
    <property type="component" value="Unassembled WGS sequence"/>
</dbReference>
<keyword evidence="6 10" id="KW-0297">G-protein coupled receptor</keyword>
<accession>A0AA88HRI3</accession>
<dbReference type="Gene3D" id="1.20.1070.10">
    <property type="entry name" value="Rhodopsin 7-helix transmembrane proteins"/>
    <property type="match status" value="1"/>
</dbReference>
<protein>
    <recommendedName>
        <fullName evidence="12">G-protein coupled receptors family 1 profile domain-containing protein</fullName>
    </recommendedName>
</protein>
<evidence type="ECO:0000256" key="3">
    <source>
        <dbReference type="ARBA" id="ARBA00022475"/>
    </source>
</evidence>
<proteinExistence type="inferred from homology"/>
<dbReference type="PANTHER" id="PTHR24248">
    <property type="entry name" value="ADRENERGIC RECEPTOR-RELATED G-PROTEIN COUPLED RECEPTOR"/>
    <property type="match status" value="1"/>
</dbReference>
<feature type="domain" description="G-protein coupled receptors family 1 profile" evidence="12">
    <location>
        <begin position="57"/>
        <end position="355"/>
    </location>
</feature>
<organism evidence="13 14">
    <name type="scientific">Artemia franciscana</name>
    <name type="common">Brine shrimp</name>
    <name type="synonym">Artemia sanfranciscana</name>
    <dbReference type="NCBI Taxonomy" id="6661"/>
    <lineage>
        <taxon>Eukaryota</taxon>
        <taxon>Metazoa</taxon>
        <taxon>Ecdysozoa</taxon>
        <taxon>Arthropoda</taxon>
        <taxon>Crustacea</taxon>
        <taxon>Branchiopoda</taxon>
        <taxon>Anostraca</taxon>
        <taxon>Artemiidae</taxon>
        <taxon>Artemia</taxon>
    </lineage>
</organism>
<dbReference type="PROSITE" id="PS50262">
    <property type="entry name" value="G_PROTEIN_RECEP_F1_2"/>
    <property type="match status" value="1"/>
</dbReference>
<evidence type="ECO:0000313" key="14">
    <source>
        <dbReference type="Proteomes" id="UP001187531"/>
    </source>
</evidence>
<keyword evidence="8 10" id="KW-0675">Receptor</keyword>
<keyword evidence="7 11" id="KW-0472">Membrane</keyword>
<feature type="transmembrane region" description="Helical" evidence="11">
    <location>
        <begin position="204"/>
        <end position="226"/>
    </location>
</feature>
<dbReference type="PRINTS" id="PR00237">
    <property type="entry name" value="GPCRRHODOPSN"/>
</dbReference>
<reference evidence="13" key="1">
    <citation type="submission" date="2023-07" db="EMBL/GenBank/DDBJ databases">
        <title>Chromosome-level genome assembly of Artemia franciscana.</title>
        <authorList>
            <person name="Jo E."/>
        </authorList>
    </citation>
    <scope>NUCLEOTIDE SEQUENCE</scope>
    <source>
        <tissue evidence="13">Whole body</tissue>
    </source>
</reference>
<dbReference type="Pfam" id="PF00001">
    <property type="entry name" value="7tm_1"/>
    <property type="match status" value="1"/>
</dbReference>
<dbReference type="GO" id="GO:0043410">
    <property type="term" value="P:positive regulation of MAPK cascade"/>
    <property type="evidence" value="ECO:0007669"/>
    <property type="project" value="TreeGrafter"/>
</dbReference>
<sequence>MREALPLNEHNDGFHLNWSNDSTYNSTTTTDEDWQSITVTTLKAVVMGIIIISSIIGNLLVIISVILFRKLRTIANSLLVSLALADCLVALLAMLFNASVVILERWIFGYRMCDLWNSFDVYFSTSSILHLCCISVDRYYAISEPLRYPQKITQKIIAAMVINCWLWPGFISFLPIFMGWYTTSDHLEFRSENPDICGFKVNRIYAIISSSVSFWIPSSIMVFTYYRIFEMATRQERILLKDADSAVMLQRRYSCSKPNTNINQDAFTEYSGADLNTYDFQITPIKDKRIMKLKREHKAAKTLGIIMGAFIICWLPFFVWYMTTSLCDTCFSPDAVTELVFWVGYLNSMLNPIIYAYFHQDFREAFSKILLFIFCFKRSSPFTQEIVRINFTNGGGRHRSMSGETQRIEINAEQETLGSNYASQV</sequence>
<keyword evidence="5 11" id="KW-1133">Transmembrane helix</keyword>
<feature type="transmembrane region" description="Helical" evidence="11">
    <location>
        <begin position="80"/>
        <end position="103"/>
    </location>
</feature>
<feature type="transmembrane region" description="Helical" evidence="11">
    <location>
        <begin position="299"/>
        <end position="319"/>
    </location>
</feature>
<comment type="similarity">
    <text evidence="2 10">Belongs to the G-protein coupled receptor 1 family.</text>
</comment>
<evidence type="ECO:0000256" key="5">
    <source>
        <dbReference type="ARBA" id="ARBA00022989"/>
    </source>
</evidence>
<evidence type="ECO:0000256" key="11">
    <source>
        <dbReference type="SAM" id="Phobius"/>
    </source>
</evidence>
<dbReference type="AlphaFoldDB" id="A0AA88HRI3"/>
<dbReference type="PANTHER" id="PTHR24248:SF66">
    <property type="entry name" value="OCTOPAMINE RECEPTOR BETA-3R"/>
    <property type="match status" value="1"/>
</dbReference>
<keyword evidence="3" id="KW-1003">Cell membrane</keyword>
<evidence type="ECO:0000256" key="6">
    <source>
        <dbReference type="ARBA" id="ARBA00023040"/>
    </source>
</evidence>
<feature type="transmembrane region" description="Helical" evidence="11">
    <location>
        <begin position="156"/>
        <end position="181"/>
    </location>
</feature>
<evidence type="ECO:0000256" key="10">
    <source>
        <dbReference type="RuleBase" id="RU000688"/>
    </source>
</evidence>